<proteinExistence type="predicted"/>
<sequence>MRRGCSFNSLFTSKFLVRLLLPELPPLKFHGSGVFYSGGGAKFSTLMIDSANVRLGSVEAAYLARSEQRSRSPAVVAHSPPLLQVPLHPLANQFCGSIGLKKPPSMFRRSALKLGLKDIPLESGFDSRKGKLN</sequence>
<comment type="caution">
    <text evidence="1">The sequence shown here is derived from an EMBL/GenBank/DDBJ whole genome shotgun (WGS) entry which is preliminary data.</text>
</comment>
<gene>
    <name evidence="1" type="ORF">LITE_LOCUS44505</name>
</gene>
<evidence type="ECO:0000313" key="2">
    <source>
        <dbReference type="Proteomes" id="UP001154282"/>
    </source>
</evidence>
<dbReference type="EMBL" id="CAMGYJ010000010">
    <property type="protein sequence ID" value="CAI0547785.1"/>
    <property type="molecule type" value="Genomic_DNA"/>
</dbReference>
<dbReference type="AlphaFoldDB" id="A0AAV0QRG1"/>
<protein>
    <submittedName>
        <fullName evidence="1">Uncharacterized protein</fullName>
    </submittedName>
</protein>
<accession>A0AAV0QRG1</accession>
<keyword evidence="2" id="KW-1185">Reference proteome</keyword>
<reference evidence="1" key="1">
    <citation type="submission" date="2022-08" db="EMBL/GenBank/DDBJ databases">
        <authorList>
            <person name="Gutierrez-Valencia J."/>
        </authorList>
    </citation>
    <scope>NUCLEOTIDE SEQUENCE</scope>
</reference>
<name>A0AAV0QRG1_9ROSI</name>
<dbReference type="Proteomes" id="UP001154282">
    <property type="component" value="Unassembled WGS sequence"/>
</dbReference>
<evidence type="ECO:0000313" key="1">
    <source>
        <dbReference type="EMBL" id="CAI0547785.1"/>
    </source>
</evidence>
<organism evidence="1 2">
    <name type="scientific">Linum tenue</name>
    <dbReference type="NCBI Taxonomy" id="586396"/>
    <lineage>
        <taxon>Eukaryota</taxon>
        <taxon>Viridiplantae</taxon>
        <taxon>Streptophyta</taxon>
        <taxon>Embryophyta</taxon>
        <taxon>Tracheophyta</taxon>
        <taxon>Spermatophyta</taxon>
        <taxon>Magnoliopsida</taxon>
        <taxon>eudicotyledons</taxon>
        <taxon>Gunneridae</taxon>
        <taxon>Pentapetalae</taxon>
        <taxon>rosids</taxon>
        <taxon>fabids</taxon>
        <taxon>Malpighiales</taxon>
        <taxon>Linaceae</taxon>
        <taxon>Linum</taxon>
    </lineage>
</organism>